<accession>Q2FMX9</accession>
<dbReference type="HOGENOM" id="CLU_016684_6_0_2"/>
<dbReference type="eggNOG" id="arCOG00438">
    <property type="taxonomic scope" value="Archaea"/>
</dbReference>
<organism evidence="6 7">
    <name type="scientific">Methanospirillum hungatei JF-1 (strain ATCC 27890 / DSM 864 / NBRC 100397 / JF-1)</name>
    <dbReference type="NCBI Taxonomy" id="323259"/>
    <lineage>
        <taxon>Archaea</taxon>
        <taxon>Methanobacteriati</taxon>
        <taxon>Methanobacteriota</taxon>
        <taxon>Stenosarchaea group</taxon>
        <taxon>Methanomicrobia</taxon>
        <taxon>Methanomicrobiales</taxon>
        <taxon>Methanospirillaceae</taxon>
        <taxon>Methanospirillum</taxon>
    </lineage>
</organism>
<dbReference type="GeneID" id="3923075"/>
<dbReference type="EnsemblBacteria" id="ABD40062">
    <property type="protein sequence ID" value="ABD40062"/>
    <property type="gene ID" value="Mhun_0291"/>
</dbReference>
<evidence type="ECO:0000256" key="1">
    <source>
        <dbReference type="ARBA" id="ARBA00005799"/>
    </source>
</evidence>
<dbReference type="InterPro" id="IPR052989">
    <property type="entry name" value="Mg-chelatase_DI-like"/>
</dbReference>
<dbReference type="PANTHER" id="PTHR35023">
    <property type="entry name" value="CHELATASE-RELATED"/>
    <property type="match status" value="1"/>
</dbReference>
<dbReference type="InterPro" id="IPR041702">
    <property type="entry name" value="BchD/ChlD_VWA"/>
</dbReference>
<dbReference type="KEGG" id="mhu:Mhun_0291"/>
<evidence type="ECO:0000259" key="5">
    <source>
        <dbReference type="PROSITE" id="PS50234"/>
    </source>
</evidence>
<evidence type="ECO:0000256" key="4">
    <source>
        <dbReference type="SAM" id="MobiDB-lite"/>
    </source>
</evidence>
<dbReference type="SMART" id="SM00382">
    <property type="entry name" value="AAA"/>
    <property type="match status" value="1"/>
</dbReference>
<sequence>MSHHHKKPLIPFTAIIGQDQMKKALVLNAINPTIGGVLIRGEKGTAKSTAVRSLAEILPMITVVPGCPFSCDPKKESEFCELCAEKKKQKSLPNPKDQQIRVVNLPVGATEDRVVGTIDIERALKEGIKALEPGILADANRGILYIDEVNLLDDHVVDVLLDAAAMGVNTVEREGISFSHPSRFILIGTMNPEEGELRPQLLDRFGLQVSVEALDNPDERMAIVKTSEEFLKDPDTFRQKFKRKQKDIAKKIRKAIKILPSVTISDDLVRKAVDVCIGLGVRTHRAEITIVRTAKTIAAFDGRKTVNQDDLREAIELALPHRMRRRPFEEPKVDPEKLDDLMNEPSQNQENQQDNPPDQPPSDQQESKGQNQQSEPENRTDPSASQGNAPKEQQVFRIGSPIDPDKIKSPDRRTVEKRYAPGRRFDTNGGDRRGQYIGAEKRPTGRDIALDATIRAVSPYQKMRLSDSLAIVIRSDEVLQKKRIGKTATATLFVVDASGSMGVEQRMEAAKGAIFSLLEDSYQNRDRVGLVAFRGEGADVVLPLTSSIDLAYQRLSELPTGGKTPLAAGLQKSLTILMREKQKYPSLLPLLVLITDGRANVGNGGKLKDEIGLITDDLVKAGIETVIIDTESKQKGRLSIQLGFCPFIAQRTQGRYFQISDLTASDLSSAVVSGMKTSLA</sequence>
<dbReference type="InterPro" id="IPR041628">
    <property type="entry name" value="ChlI/MoxR_AAA_lid"/>
</dbReference>
<name>Q2FMX9_METHJ</name>
<proteinExistence type="inferred from homology"/>
<keyword evidence="7" id="KW-1185">Reference proteome</keyword>
<gene>
    <name evidence="6" type="ordered locus">Mhun_0291</name>
</gene>
<dbReference type="SUPFAM" id="SSF53300">
    <property type="entry name" value="vWA-like"/>
    <property type="match status" value="1"/>
</dbReference>
<dbReference type="Pfam" id="PF01078">
    <property type="entry name" value="Mg_chelatase"/>
    <property type="match status" value="1"/>
</dbReference>
<dbReference type="STRING" id="323259.Mhun_0291"/>
<dbReference type="Proteomes" id="UP000001941">
    <property type="component" value="Chromosome"/>
</dbReference>
<feature type="compositionally biased region" description="Low complexity" evidence="4">
    <location>
        <begin position="344"/>
        <end position="364"/>
    </location>
</feature>
<feature type="domain" description="VWFA" evidence="5">
    <location>
        <begin position="490"/>
        <end position="675"/>
    </location>
</feature>
<feature type="compositionally biased region" description="Basic and acidic residues" evidence="4">
    <location>
        <begin position="326"/>
        <end position="340"/>
    </location>
</feature>
<dbReference type="SUPFAM" id="SSF52540">
    <property type="entry name" value="P-loop containing nucleoside triphosphate hydrolases"/>
    <property type="match status" value="1"/>
</dbReference>
<dbReference type="OrthoDB" id="25914at2157"/>
<dbReference type="SMART" id="SM00327">
    <property type="entry name" value="VWA"/>
    <property type="match status" value="1"/>
</dbReference>
<dbReference type="EC" id="6.6.1.1" evidence="6"/>
<dbReference type="AlphaFoldDB" id="Q2FMX9"/>
<dbReference type="CDD" id="cd00009">
    <property type="entry name" value="AAA"/>
    <property type="match status" value="1"/>
</dbReference>
<dbReference type="InterPro" id="IPR027417">
    <property type="entry name" value="P-loop_NTPase"/>
</dbReference>
<dbReference type="CDD" id="cd01451">
    <property type="entry name" value="vWA_Magnesium_chelatase"/>
    <property type="match status" value="1"/>
</dbReference>
<dbReference type="GO" id="GO:0016851">
    <property type="term" value="F:magnesium chelatase activity"/>
    <property type="evidence" value="ECO:0007669"/>
    <property type="project" value="UniProtKB-EC"/>
</dbReference>
<dbReference type="InterPro" id="IPR002035">
    <property type="entry name" value="VWF_A"/>
</dbReference>
<dbReference type="RefSeq" id="WP_011447357.1">
    <property type="nucleotide sequence ID" value="NC_007796.1"/>
</dbReference>
<feature type="region of interest" description="Disordered" evidence="4">
    <location>
        <begin position="326"/>
        <end position="438"/>
    </location>
</feature>
<reference evidence="7" key="1">
    <citation type="journal article" date="2016" name="Stand. Genomic Sci.">
        <title>Complete genome sequence of Methanospirillum hungatei type strain JF1.</title>
        <authorList>
            <person name="Gunsalus R.P."/>
            <person name="Cook L.E."/>
            <person name="Crable B."/>
            <person name="Rohlin L."/>
            <person name="McDonald E."/>
            <person name="Mouttaki H."/>
            <person name="Sieber J.R."/>
            <person name="Poweleit N."/>
            <person name="Zhou H."/>
            <person name="Lapidus A.L."/>
            <person name="Daligault H.E."/>
            <person name="Land M."/>
            <person name="Gilna P."/>
            <person name="Ivanova N."/>
            <person name="Kyrpides N."/>
            <person name="Culley D.E."/>
            <person name="McInerney M.J."/>
        </authorList>
    </citation>
    <scope>NUCLEOTIDE SEQUENCE [LARGE SCALE GENOMIC DNA]</scope>
    <source>
        <strain evidence="7">ATCC 27890 / DSM 864 / NBRC 100397 / JF-1</strain>
    </source>
</reference>
<dbReference type="NCBIfam" id="TIGR02442">
    <property type="entry name" value="Cob-chelat-sub"/>
    <property type="match status" value="1"/>
</dbReference>
<dbReference type="PANTHER" id="PTHR35023:SF1">
    <property type="entry name" value="MG-PROTOPORPHYRIN IX CHELATASE"/>
    <property type="match status" value="1"/>
</dbReference>
<feature type="compositionally biased region" description="Basic and acidic residues" evidence="4">
    <location>
        <begin position="403"/>
        <end position="438"/>
    </location>
</feature>
<dbReference type="InterPro" id="IPR003593">
    <property type="entry name" value="AAA+_ATPase"/>
</dbReference>
<dbReference type="PROSITE" id="PS50234">
    <property type="entry name" value="VWFA"/>
    <property type="match status" value="1"/>
</dbReference>
<evidence type="ECO:0000313" key="7">
    <source>
        <dbReference type="Proteomes" id="UP000001941"/>
    </source>
</evidence>
<dbReference type="InterPro" id="IPR036465">
    <property type="entry name" value="vWFA_dom_sf"/>
</dbReference>
<comment type="similarity">
    <text evidence="1">Belongs to the Mg-chelatase subunits D/I family.</text>
</comment>
<keyword evidence="2" id="KW-0547">Nucleotide-binding</keyword>
<dbReference type="Gene3D" id="1.10.8.80">
    <property type="entry name" value="Magnesium chelatase subunit I, C-Terminal domain"/>
    <property type="match status" value="1"/>
</dbReference>
<dbReference type="Pfam" id="PF13519">
    <property type="entry name" value="VWA_2"/>
    <property type="match status" value="1"/>
</dbReference>
<evidence type="ECO:0000313" key="6">
    <source>
        <dbReference type="EMBL" id="ABD40062.1"/>
    </source>
</evidence>
<evidence type="ECO:0000256" key="2">
    <source>
        <dbReference type="ARBA" id="ARBA00022741"/>
    </source>
</evidence>
<dbReference type="InterPro" id="IPR012804">
    <property type="entry name" value="Cob_chelat_sub_put"/>
</dbReference>
<protein>
    <submittedName>
        <fullName evidence="6">Protoporphyrin IX magnesium-chelatase</fullName>
        <ecNumber evidence="6">6.6.1.1</ecNumber>
    </submittedName>
</protein>
<dbReference type="GO" id="GO:0005524">
    <property type="term" value="F:ATP binding"/>
    <property type="evidence" value="ECO:0007669"/>
    <property type="project" value="UniProtKB-KW"/>
</dbReference>
<dbReference type="InParanoid" id="Q2FMX9"/>
<dbReference type="EMBL" id="CP000254">
    <property type="protein sequence ID" value="ABD40062.1"/>
    <property type="molecule type" value="Genomic_DNA"/>
</dbReference>
<dbReference type="Pfam" id="PF17863">
    <property type="entry name" value="AAA_lid_2"/>
    <property type="match status" value="1"/>
</dbReference>
<keyword evidence="3" id="KW-0067">ATP-binding</keyword>
<dbReference type="Gene3D" id="3.40.50.410">
    <property type="entry name" value="von Willebrand factor, type A domain"/>
    <property type="match status" value="1"/>
</dbReference>
<dbReference type="InterPro" id="IPR000523">
    <property type="entry name" value="Mg_chelatse_chII-like_cat_dom"/>
</dbReference>
<dbReference type="Gene3D" id="3.40.50.300">
    <property type="entry name" value="P-loop containing nucleotide triphosphate hydrolases"/>
    <property type="match status" value="1"/>
</dbReference>
<evidence type="ECO:0000256" key="3">
    <source>
        <dbReference type="ARBA" id="ARBA00022840"/>
    </source>
</evidence>
<keyword evidence="6" id="KW-0436">Ligase</keyword>
<feature type="compositionally biased region" description="Polar residues" evidence="4">
    <location>
        <begin position="368"/>
        <end position="388"/>
    </location>
</feature>